<proteinExistence type="predicted"/>
<dbReference type="EMBL" id="CADILJ010000065">
    <property type="protein sequence ID" value="CAB3955830.1"/>
    <property type="molecule type" value="Genomic_DNA"/>
</dbReference>
<keyword evidence="3" id="KW-1185">Reference proteome</keyword>
<accession>A0ABM8M1L1</accession>
<sequence>MAQIDGNFAQTALPGLSSAIKALALGGNVREQAQLQSGLMSAQAAKAGQDAMESARLAKLRQDPNYLAELDAIQKGLGTFFKADYDVNKAPSGALDLQKLGWQQQVLQNIGNPGTDREKINQGTAVLFGKADEPFAAMGDTGYALNKATGEGVIASPGIAAIYGQKAAADAALKAAQARDAGRKWDSARGGFADAGSGTFQPAQVPGGGPLPPANDPSRKPLPSAALKMQQEALEAMGLVGSINADLGAIQQQVREGKLDLGPMANKISEGRNWAGISSENSRAYASFMSTLEKLRNDSLRLNKGVQTEGDAQRAWNELLANVNDPKLVEQRLGEILAINQRAAELRGLANDSMRANFGHDPMDYSQYLKLPAAVGQGGAPAAGGAAPTQRTVTRRGKIDGRPVVQYSDGSIEYVE</sequence>
<evidence type="ECO:0000313" key="3">
    <source>
        <dbReference type="Proteomes" id="UP000494161"/>
    </source>
</evidence>
<organism evidence="2 3">
    <name type="scientific">Achromobacter ruhlandii</name>
    <dbReference type="NCBI Taxonomy" id="72557"/>
    <lineage>
        <taxon>Bacteria</taxon>
        <taxon>Pseudomonadati</taxon>
        <taxon>Pseudomonadota</taxon>
        <taxon>Betaproteobacteria</taxon>
        <taxon>Burkholderiales</taxon>
        <taxon>Alcaligenaceae</taxon>
        <taxon>Achromobacter</taxon>
    </lineage>
</organism>
<reference evidence="2 3" key="1">
    <citation type="submission" date="2020-04" db="EMBL/GenBank/DDBJ databases">
        <authorList>
            <person name="De Canck E."/>
        </authorList>
    </citation>
    <scope>NUCLEOTIDE SEQUENCE [LARGE SCALE GENOMIC DNA]</scope>
    <source>
        <strain evidence="2 3">LMG 7053</strain>
    </source>
</reference>
<name>A0ABM8M1L1_9BURK</name>
<evidence type="ECO:0000313" key="2">
    <source>
        <dbReference type="EMBL" id="CAB3955830.1"/>
    </source>
</evidence>
<dbReference type="RefSeq" id="WP_175224401.1">
    <property type="nucleotide sequence ID" value="NZ_CADILJ010000065.1"/>
</dbReference>
<feature type="region of interest" description="Disordered" evidence="1">
    <location>
        <begin position="186"/>
        <end position="222"/>
    </location>
</feature>
<evidence type="ECO:0008006" key="4">
    <source>
        <dbReference type="Google" id="ProtNLM"/>
    </source>
</evidence>
<gene>
    <name evidence="2" type="ORF">LMG7053_04819</name>
</gene>
<dbReference type="Proteomes" id="UP000494161">
    <property type="component" value="Unassembled WGS sequence"/>
</dbReference>
<comment type="caution">
    <text evidence="2">The sequence shown here is derived from an EMBL/GenBank/DDBJ whole genome shotgun (WGS) entry which is preliminary data.</text>
</comment>
<evidence type="ECO:0000256" key="1">
    <source>
        <dbReference type="SAM" id="MobiDB-lite"/>
    </source>
</evidence>
<protein>
    <recommendedName>
        <fullName evidence="4">DNA transfer protein</fullName>
    </recommendedName>
</protein>